<dbReference type="PANTHER" id="PTHR30461">
    <property type="entry name" value="DNA-INVERTASE FROM LAMBDOID PROPHAGE"/>
    <property type="match status" value="1"/>
</dbReference>
<comment type="caution">
    <text evidence="4">The sequence shown here is derived from an EMBL/GenBank/DDBJ whole genome shotgun (WGS) entry which is preliminary data.</text>
</comment>
<dbReference type="Gene3D" id="3.40.50.1390">
    <property type="entry name" value="Resolvase, N-terminal catalytic domain"/>
    <property type="match status" value="1"/>
</dbReference>
<dbReference type="RefSeq" id="WP_104715477.1">
    <property type="nucleotide sequence ID" value="NZ_PTRA01000005.1"/>
</dbReference>
<keyword evidence="2" id="KW-0233">DNA recombination</keyword>
<evidence type="ECO:0000259" key="3">
    <source>
        <dbReference type="PROSITE" id="PS51736"/>
    </source>
</evidence>
<accession>A0A2S7IH95</accession>
<proteinExistence type="predicted"/>
<dbReference type="GO" id="GO:0000150">
    <property type="term" value="F:DNA strand exchange activity"/>
    <property type="evidence" value="ECO:0007669"/>
    <property type="project" value="InterPro"/>
</dbReference>
<reference evidence="5" key="1">
    <citation type="submission" date="2018-02" db="EMBL/GenBank/DDBJ databases">
        <title>Genome sequencing of Solimonas sp. HR-BB.</title>
        <authorList>
            <person name="Lee Y."/>
            <person name="Jeon C.O."/>
        </authorList>
    </citation>
    <scope>NUCLEOTIDE SEQUENCE [LARGE SCALE GENOMIC DNA]</scope>
    <source>
        <strain evidence="5">HR-U</strain>
    </source>
</reference>
<dbReference type="Proteomes" id="UP000239590">
    <property type="component" value="Unassembled WGS sequence"/>
</dbReference>
<dbReference type="Pfam" id="PF00239">
    <property type="entry name" value="Resolvase"/>
    <property type="match status" value="1"/>
</dbReference>
<dbReference type="InterPro" id="IPR006119">
    <property type="entry name" value="Resolv_N"/>
</dbReference>
<sequence length="219" mass="24889">MQYVAYYRVSTLAQGKSGLGLAAQQEIVRRFVREGEVLLEEFVEVESGKKSERPQLKAAVAFAKQHRARLLIAKLDRLSRNAEFIFTLRNAEVDFVACDIPDANTLTIGIMAVLAQHERELISERTRNALQQKKRQGYSLGSPENLTSQAIDKGRQQRITNARTHQANRQAAELARLYRNQGLTYALIAEKLNANGFRTRRGQIFHPMSVRRLILRPDS</sequence>
<feature type="domain" description="Resolvase/invertase-type recombinase catalytic" evidence="3">
    <location>
        <begin position="2"/>
        <end position="137"/>
    </location>
</feature>
<evidence type="ECO:0000256" key="2">
    <source>
        <dbReference type="ARBA" id="ARBA00023172"/>
    </source>
</evidence>
<evidence type="ECO:0000256" key="1">
    <source>
        <dbReference type="ARBA" id="ARBA00023125"/>
    </source>
</evidence>
<dbReference type="InterPro" id="IPR036162">
    <property type="entry name" value="Resolvase-like_N_sf"/>
</dbReference>
<gene>
    <name evidence="4" type="ORF">C5O19_21600</name>
</gene>
<dbReference type="OrthoDB" id="2290206at2"/>
<name>A0A2S7IH95_9BACT</name>
<evidence type="ECO:0000313" key="4">
    <source>
        <dbReference type="EMBL" id="PQA55160.1"/>
    </source>
</evidence>
<dbReference type="InterPro" id="IPR050639">
    <property type="entry name" value="SSR_resolvase"/>
</dbReference>
<dbReference type="AlphaFoldDB" id="A0A2S7IH95"/>
<keyword evidence="5" id="KW-1185">Reference proteome</keyword>
<protein>
    <submittedName>
        <fullName evidence="4">Resolvase</fullName>
    </submittedName>
</protein>
<dbReference type="GO" id="GO:0003677">
    <property type="term" value="F:DNA binding"/>
    <property type="evidence" value="ECO:0007669"/>
    <property type="project" value="UniProtKB-KW"/>
</dbReference>
<dbReference type="PANTHER" id="PTHR30461:SF2">
    <property type="entry name" value="SERINE RECOMBINASE PINE-RELATED"/>
    <property type="match status" value="1"/>
</dbReference>
<dbReference type="EMBL" id="PTRA01000005">
    <property type="protein sequence ID" value="PQA55160.1"/>
    <property type="molecule type" value="Genomic_DNA"/>
</dbReference>
<dbReference type="CDD" id="cd00338">
    <property type="entry name" value="Ser_Recombinase"/>
    <property type="match status" value="1"/>
</dbReference>
<organism evidence="4 5">
    <name type="scientific">Siphonobacter curvatus</name>
    <dbReference type="NCBI Taxonomy" id="2094562"/>
    <lineage>
        <taxon>Bacteria</taxon>
        <taxon>Pseudomonadati</taxon>
        <taxon>Bacteroidota</taxon>
        <taxon>Cytophagia</taxon>
        <taxon>Cytophagales</taxon>
        <taxon>Cytophagaceae</taxon>
        <taxon>Siphonobacter</taxon>
    </lineage>
</organism>
<dbReference type="SUPFAM" id="SSF53041">
    <property type="entry name" value="Resolvase-like"/>
    <property type="match status" value="1"/>
</dbReference>
<dbReference type="SMART" id="SM00857">
    <property type="entry name" value="Resolvase"/>
    <property type="match status" value="1"/>
</dbReference>
<evidence type="ECO:0000313" key="5">
    <source>
        <dbReference type="Proteomes" id="UP000239590"/>
    </source>
</evidence>
<keyword evidence="1" id="KW-0238">DNA-binding</keyword>
<dbReference type="PROSITE" id="PS51736">
    <property type="entry name" value="RECOMBINASES_3"/>
    <property type="match status" value="1"/>
</dbReference>